<evidence type="ECO:0000256" key="2">
    <source>
        <dbReference type="ARBA" id="ARBA00023125"/>
    </source>
</evidence>
<dbReference type="Proteomes" id="UP000282084">
    <property type="component" value="Unassembled WGS sequence"/>
</dbReference>
<protein>
    <submittedName>
        <fullName evidence="5">DNA-binding MarR family transcriptional regulator</fullName>
    </submittedName>
</protein>
<feature type="domain" description="HTH marR-type" evidence="4">
    <location>
        <begin position="7"/>
        <end position="138"/>
    </location>
</feature>
<keyword evidence="6" id="KW-1185">Reference proteome</keyword>
<dbReference type="OrthoDB" id="4629660at2"/>
<reference evidence="5 6" key="1">
    <citation type="submission" date="2018-10" db="EMBL/GenBank/DDBJ databases">
        <title>Sequencing the genomes of 1000 actinobacteria strains.</title>
        <authorList>
            <person name="Klenk H.-P."/>
        </authorList>
    </citation>
    <scope>NUCLEOTIDE SEQUENCE [LARGE SCALE GENOMIC DNA]</scope>
    <source>
        <strain evidence="5 6">DSM 43800</strain>
    </source>
</reference>
<name>A0A495W3N2_9PSEU</name>
<accession>A0A495W3N2</accession>
<keyword evidence="3" id="KW-0804">Transcription</keyword>
<dbReference type="EMBL" id="RBXO01000001">
    <property type="protein sequence ID" value="RKT56099.1"/>
    <property type="molecule type" value="Genomic_DNA"/>
</dbReference>
<gene>
    <name evidence="5" type="ORF">C8E97_4788</name>
</gene>
<evidence type="ECO:0000313" key="5">
    <source>
        <dbReference type="EMBL" id="RKT56099.1"/>
    </source>
</evidence>
<dbReference type="InterPro" id="IPR036388">
    <property type="entry name" value="WH-like_DNA-bd_sf"/>
</dbReference>
<dbReference type="Pfam" id="PF12802">
    <property type="entry name" value="MarR_2"/>
    <property type="match status" value="1"/>
</dbReference>
<dbReference type="InterPro" id="IPR000835">
    <property type="entry name" value="HTH_MarR-typ"/>
</dbReference>
<keyword evidence="1" id="KW-0805">Transcription regulation</keyword>
<evidence type="ECO:0000256" key="1">
    <source>
        <dbReference type="ARBA" id="ARBA00023015"/>
    </source>
</evidence>
<dbReference type="SMART" id="SM00347">
    <property type="entry name" value="HTH_MARR"/>
    <property type="match status" value="1"/>
</dbReference>
<proteinExistence type="predicted"/>
<dbReference type="AlphaFoldDB" id="A0A495W3N2"/>
<evidence type="ECO:0000256" key="3">
    <source>
        <dbReference type="ARBA" id="ARBA00023163"/>
    </source>
</evidence>
<dbReference type="PROSITE" id="PS50995">
    <property type="entry name" value="HTH_MARR_2"/>
    <property type="match status" value="1"/>
</dbReference>
<dbReference type="GO" id="GO:0006950">
    <property type="term" value="P:response to stress"/>
    <property type="evidence" value="ECO:0007669"/>
    <property type="project" value="TreeGrafter"/>
</dbReference>
<dbReference type="InterPro" id="IPR036390">
    <property type="entry name" value="WH_DNA-bd_sf"/>
</dbReference>
<dbReference type="Gene3D" id="1.10.10.10">
    <property type="entry name" value="Winged helix-like DNA-binding domain superfamily/Winged helix DNA-binding domain"/>
    <property type="match status" value="1"/>
</dbReference>
<comment type="caution">
    <text evidence="5">The sequence shown here is derived from an EMBL/GenBank/DDBJ whole genome shotgun (WGS) entry which is preliminary data.</text>
</comment>
<dbReference type="GO" id="GO:0003677">
    <property type="term" value="F:DNA binding"/>
    <property type="evidence" value="ECO:0007669"/>
    <property type="project" value="UniProtKB-KW"/>
</dbReference>
<dbReference type="GO" id="GO:0003700">
    <property type="term" value="F:DNA-binding transcription factor activity"/>
    <property type="evidence" value="ECO:0007669"/>
    <property type="project" value="InterPro"/>
</dbReference>
<evidence type="ECO:0000313" key="6">
    <source>
        <dbReference type="Proteomes" id="UP000282084"/>
    </source>
</evidence>
<dbReference type="SUPFAM" id="SSF46785">
    <property type="entry name" value="Winged helix' DNA-binding domain"/>
    <property type="match status" value="1"/>
</dbReference>
<dbReference type="PANTHER" id="PTHR33164:SF64">
    <property type="entry name" value="TRANSCRIPTIONAL REGULATOR SLYA"/>
    <property type="match status" value="1"/>
</dbReference>
<evidence type="ECO:0000259" key="4">
    <source>
        <dbReference type="PROSITE" id="PS50995"/>
    </source>
</evidence>
<organism evidence="5 6">
    <name type="scientific">Saccharothrix australiensis</name>
    <dbReference type="NCBI Taxonomy" id="2072"/>
    <lineage>
        <taxon>Bacteria</taxon>
        <taxon>Bacillati</taxon>
        <taxon>Actinomycetota</taxon>
        <taxon>Actinomycetes</taxon>
        <taxon>Pseudonocardiales</taxon>
        <taxon>Pseudonocardiaceae</taxon>
        <taxon>Saccharothrix</taxon>
    </lineage>
</organism>
<dbReference type="RefSeq" id="WP_121007717.1">
    <property type="nucleotide sequence ID" value="NZ_RBXO01000001.1"/>
</dbReference>
<dbReference type="InterPro" id="IPR039422">
    <property type="entry name" value="MarR/SlyA-like"/>
</dbReference>
<dbReference type="PANTHER" id="PTHR33164">
    <property type="entry name" value="TRANSCRIPTIONAL REGULATOR, MARR FAMILY"/>
    <property type="match status" value="1"/>
</dbReference>
<keyword evidence="2 5" id="KW-0238">DNA-binding</keyword>
<sequence>MEVRDAAPRLSNSLARAARAVTARVEQVLRPRGVTFDQWLVMDALAAEGGLTMSDLTTRTLATGPTLTRVVDRLVTAAAAYREVDLDDRRRVRVHLSSRGRAQHRRLAELVGEVEEEVLHGLGRPGEVLTALGRLGDS</sequence>